<dbReference type="AlphaFoldDB" id="A0A841ECW9"/>
<organism evidence="1 2">
    <name type="scientific">Streptomonospora salina</name>
    <dbReference type="NCBI Taxonomy" id="104205"/>
    <lineage>
        <taxon>Bacteria</taxon>
        <taxon>Bacillati</taxon>
        <taxon>Actinomycetota</taxon>
        <taxon>Actinomycetes</taxon>
        <taxon>Streptosporangiales</taxon>
        <taxon>Nocardiopsidaceae</taxon>
        <taxon>Streptomonospora</taxon>
    </lineage>
</organism>
<protein>
    <submittedName>
        <fullName evidence="1">Uncharacterized protein</fullName>
    </submittedName>
</protein>
<sequence>MTGVIAETISVDLPSAFNQGWNRLPGVTAVGTLLIIDPGEFFFRNESSTWTVCDWEGVRNDVLSARETDDTTIEQMALDYLRDHGRTTSDAAEVLSVAWEVYSYLFRSEHLEDPSLQRMGVGEKHLRMLREMGTVMSLNRVEQDGHISNVSPAWMFGEACRVVYDATETDAELVDELYHGGWFNEPRRIEQVKAHTALGGRLVHGCQSSVYKNMAGGAVVPFGADIDRFRTELGDFRDEWIQKVRDCAK</sequence>
<accession>A0A841ECW9</accession>
<gene>
    <name evidence="1" type="ORF">HNR25_003995</name>
</gene>
<reference evidence="1 2" key="1">
    <citation type="submission" date="2020-08" db="EMBL/GenBank/DDBJ databases">
        <title>Sequencing the genomes of 1000 actinobacteria strains.</title>
        <authorList>
            <person name="Klenk H.-P."/>
        </authorList>
    </citation>
    <scope>NUCLEOTIDE SEQUENCE [LARGE SCALE GENOMIC DNA]</scope>
    <source>
        <strain evidence="1 2">DSM 44593</strain>
    </source>
</reference>
<evidence type="ECO:0000313" key="2">
    <source>
        <dbReference type="Proteomes" id="UP000578077"/>
    </source>
</evidence>
<dbReference type="EMBL" id="JACHLY010000001">
    <property type="protein sequence ID" value="MBB6000244.1"/>
    <property type="molecule type" value="Genomic_DNA"/>
</dbReference>
<evidence type="ECO:0000313" key="1">
    <source>
        <dbReference type="EMBL" id="MBB6000244.1"/>
    </source>
</evidence>
<comment type="caution">
    <text evidence="1">The sequence shown here is derived from an EMBL/GenBank/DDBJ whole genome shotgun (WGS) entry which is preliminary data.</text>
</comment>
<dbReference type="Proteomes" id="UP000578077">
    <property type="component" value="Unassembled WGS sequence"/>
</dbReference>
<dbReference type="RefSeq" id="WP_184637553.1">
    <property type="nucleotide sequence ID" value="NZ_BAABKT010000029.1"/>
</dbReference>
<name>A0A841ECW9_9ACTN</name>
<proteinExistence type="predicted"/>
<keyword evidence="2" id="KW-1185">Reference proteome</keyword>